<name>A0AC34QKS9_9BILA</name>
<proteinExistence type="predicted"/>
<organism evidence="1 2">
    <name type="scientific">Panagrolaimus sp. JU765</name>
    <dbReference type="NCBI Taxonomy" id="591449"/>
    <lineage>
        <taxon>Eukaryota</taxon>
        <taxon>Metazoa</taxon>
        <taxon>Ecdysozoa</taxon>
        <taxon>Nematoda</taxon>
        <taxon>Chromadorea</taxon>
        <taxon>Rhabditida</taxon>
        <taxon>Tylenchina</taxon>
        <taxon>Panagrolaimomorpha</taxon>
        <taxon>Panagrolaimoidea</taxon>
        <taxon>Panagrolaimidae</taxon>
        <taxon>Panagrolaimus</taxon>
    </lineage>
</organism>
<evidence type="ECO:0000313" key="1">
    <source>
        <dbReference type="Proteomes" id="UP000887576"/>
    </source>
</evidence>
<evidence type="ECO:0000313" key="2">
    <source>
        <dbReference type="WBParaSite" id="JU765_v2.g17245.t1"/>
    </source>
</evidence>
<dbReference type="Proteomes" id="UP000887576">
    <property type="component" value="Unplaced"/>
</dbReference>
<protein>
    <submittedName>
        <fullName evidence="2">Uncharacterized protein</fullName>
    </submittedName>
</protein>
<reference evidence="2" key="1">
    <citation type="submission" date="2022-11" db="UniProtKB">
        <authorList>
            <consortium name="WormBaseParasite"/>
        </authorList>
    </citation>
    <scope>IDENTIFICATION</scope>
</reference>
<accession>A0AC34QKS9</accession>
<sequence length="555" mass="61301">MSEVLNKLKQNYLTATQLALSQLQSSSNVPQVDPEFEAKYHLCLNTKSTNFKMLSLVQKLLNQLHDCVEAERDLHQFLGRKGHRPRLQKTLDVVGRVMAVNASERTDQLIALSALKEDCEDLAEGGITDFCQDAEQAETARVAYAESLVYMKKTTENLNPEQYNHMNHFRQIQSIVREHKSNFDELQKNLDKLDVLTNLREKVLTSFAKAYIQAQLAFYSRGYLLTGSVANAILEHEHQSADEGNIVIAKLSEGNNFVMAAPPPIKKPGRISVYSCLTDYSPKSSEELGFAEGDVIFVEEDTGSEVLKAKSKSGSGIIPRTLLEDEVLLLIEHPLQEASKRGNVELVKDYLDNNVSVNGLDRSGSTALYWAAYGGHVDVINALLQVPQINVTAQNKLGDTALHASARKGHDNCLKILLESPLIGSCVHTRNSQGKTPLDVASTPEAEAVIQMAMRKVAEPKDMVEYQIPQINVTAQNKLGDTALHASARKGHDNCLKILLESPLIGSCVHTRNSQGKTPLDVASTPEAEAVIQMAMRKVAEPKDMVEYQSSDEDE</sequence>
<dbReference type="WBParaSite" id="JU765_v2.g17245.t1">
    <property type="protein sequence ID" value="JU765_v2.g17245.t1"/>
    <property type="gene ID" value="JU765_v2.g17245"/>
</dbReference>